<dbReference type="CDD" id="cd01106">
    <property type="entry name" value="HTH_TipAL-Mta"/>
    <property type="match status" value="1"/>
</dbReference>
<sequence>MRTVKQVSDLTGISVRLLHYYDEIGLLKPTLTTEAKYRLYDDEALETLQQILFFKELDIPLKEVKKLIDNPRFDRSKVLENQKKLLILKRNRLNDLIKLINRTIKGEREMSFKEFDMSEYFNVLEEFKKDEDKIIKVYGSMDKYDEMIEKIKSKEDEIANMAIKEYGSIEKYAKAVKQNLNSDLLILSEQYAAFKKELLEDTNPELARLFKKLSEDLRKDTSSKEIQVIADAITKTVKKDYKIFEDEIGDEHWFYMIKLFLINEEWIKDVDSKYGIGSSKFIGQVLEINLGGKKPKIETLYDNLVSDLTKDPLSSEIQNIINEIAYETDKSNKIYKIDQGENHWAYMSDLYLNNDMWIKVTDDKYGEGTSRFIGKAFKVYADKCKN</sequence>
<gene>
    <name evidence="4" type="ORF">CINTURNW_1778</name>
</gene>
<evidence type="ECO:0000313" key="4">
    <source>
        <dbReference type="EMBL" id="ERK30631.1"/>
    </source>
</evidence>
<dbReference type="EMBL" id="APJA01000012">
    <property type="protein sequence ID" value="ERK30631.1"/>
    <property type="molecule type" value="Genomic_DNA"/>
</dbReference>
<name>U2NP68_9CLOT</name>
<accession>U2NP68</accession>
<dbReference type="GO" id="GO:0003677">
    <property type="term" value="F:DNA binding"/>
    <property type="evidence" value="ECO:0007669"/>
    <property type="project" value="UniProtKB-KW"/>
</dbReference>
<dbReference type="Proteomes" id="UP000016721">
    <property type="component" value="Unassembled WGS sequence"/>
</dbReference>
<dbReference type="PROSITE" id="PS50937">
    <property type="entry name" value="HTH_MERR_2"/>
    <property type="match status" value="1"/>
</dbReference>
<feature type="domain" description="HTH merR-type" evidence="3">
    <location>
        <begin position="1"/>
        <end position="70"/>
    </location>
</feature>
<dbReference type="STRING" id="1294142.CINTURNW_1778"/>
<keyword evidence="1" id="KW-0238">DNA-binding</keyword>
<organism evidence="4 5">
    <name type="scientific">Clostridium intestinale URNW</name>
    <dbReference type="NCBI Taxonomy" id="1294142"/>
    <lineage>
        <taxon>Bacteria</taxon>
        <taxon>Bacillati</taxon>
        <taxon>Bacillota</taxon>
        <taxon>Clostridia</taxon>
        <taxon>Eubacteriales</taxon>
        <taxon>Clostridiaceae</taxon>
        <taxon>Clostridium</taxon>
    </lineage>
</organism>
<dbReference type="eggNOG" id="COG0789">
    <property type="taxonomic scope" value="Bacteria"/>
</dbReference>
<dbReference type="PANTHER" id="PTHR30204:SF90">
    <property type="entry name" value="HTH-TYPE TRANSCRIPTIONAL ACTIVATOR MTA"/>
    <property type="match status" value="1"/>
</dbReference>
<dbReference type="InterPro" id="IPR009061">
    <property type="entry name" value="DNA-bd_dom_put_sf"/>
</dbReference>
<evidence type="ECO:0000313" key="5">
    <source>
        <dbReference type="Proteomes" id="UP000016721"/>
    </source>
</evidence>
<feature type="coiled-coil region" evidence="2">
    <location>
        <begin position="144"/>
        <end position="197"/>
    </location>
</feature>
<dbReference type="HOGENOM" id="CLU_060077_0_0_9"/>
<dbReference type="RefSeq" id="WP_021801781.1">
    <property type="nucleotide sequence ID" value="NZ_KI273145.1"/>
</dbReference>
<keyword evidence="2" id="KW-0175">Coiled coil</keyword>
<keyword evidence="5" id="KW-1185">Reference proteome</keyword>
<protein>
    <submittedName>
        <fullName evidence="4">HTH-type transcriptional activator tipA</fullName>
    </submittedName>
</protein>
<dbReference type="InterPro" id="IPR000551">
    <property type="entry name" value="MerR-type_HTH_dom"/>
</dbReference>
<dbReference type="AlphaFoldDB" id="U2NP68"/>
<dbReference type="SUPFAM" id="SSF46955">
    <property type="entry name" value="Putative DNA-binding domain"/>
    <property type="match status" value="1"/>
</dbReference>
<dbReference type="PATRIC" id="fig|1294142.3.peg.1810"/>
<evidence type="ECO:0000256" key="1">
    <source>
        <dbReference type="ARBA" id="ARBA00023125"/>
    </source>
</evidence>
<dbReference type="GO" id="GO:0003700">
    <property type="term" value="F:DNA-binding transcription factor activity"/>
    <property type="evidence" value="ECO:0007669"/>
    <property type="project" value="InterPro"/>
</dbReference>
<dbReference type="PANTHER" id="PTHR30204">
    <property type="entry name" value="REDOX-CYCLING DRUG-SENSING TRANSCRIPTIONAL ACTIVATOR SOXR"/>
    <property type="match status" value="1"/>
</dbReference>
<dbReference type="Gene3D" id="1.10.1660.10">
    <property type="match status" value="1"/>
</dbReference>
<dbReference type="InterPro" id="IPR012925">
    <property type="entry name" value="TipAS_dom"/>
</dbReference>
<dbReference type="InterPro" id="IPR047057">
    <property type="entry name" value="MerR_fam"/>
</dbReference>
<proteinExistence type="predicted"/>
<comment type="caution">
    <text evidence="4">The sequence shown here is derived from an EMBL/GenBank/DDBJ whole genome shotgun (WGS) entry which is preliminary data.</text>
</comment>
<evidence type="ECO:0000256" key="2">
    <source>
        <dbReference type="SAM" id="Coils"/>
    </source>
</evidence>
<dbReference type="SMART" id="SM00422">
    <property type="entry name" value="HTH_MERR"/>
    <property type="match status" value="1"/>
</dbReference>
<dbReference type="OrthoDB" id="9814833at2"/>
<dbReference type="Pfam" id="PF13411">
    <property type="entry name" value="MerR_1"/>
    <property type="match status" value="1"/>
</dbReference>
<reference evidence="4 5" key="1">
    <citation type="journal article" date="2013" name="Genome Announc.">
        <title>Draft Genome Sequence of the Hydrogen- and Ethanol-Producing Bacterium Clostridium intestinale Strain URNW.</title>
        <authorList>
            <person name="Lal S."/>
            <person name="Ramachandran U."/>
            <person name="Zhang X."/>
            <person name="Sparling R."/>
            <person name="Levin D.B."/>
        </authorList>
    </citation>
    <scope>NUCLEOTIDE SEQUENCE [LARGE SCALE GENOMIC DNA]</scope>
    <source>
        <strain evidence="4 5">URNW</strain>
    </source>
</reference>
<dbReference type="Pfam" id="PF07739">
    <property type="entry name" value="TipAS"/>
    <property type="match status" value="1"/>
</dbReference>
<evidence type="ECO:0000259" key="3">
    <source>
        <dbReference type="PROSITE" id="PS50937"/>
    </source>
</evidence>